<reference evidence="3 4" key="1">
    <citation type="journal article" date="2020" name="IScience">
        <title>Genome Sequencing of the Endangered Kingdonia uniflora (Circaeasteraceae, Ranunculales) Reveals Potential Mechanisms of Evolutionary Specialization.</title>
        <authorList>
            <person name="Sun Y."/>
            <person name="Deng T."/>
            <person name="Zhang A."/>
            <person name="Moore M.J."/>
            <person name="Landis J.B."/>
            <person name="Lin N."/>
            <person name="Zhang H."/>
            <person name="Zhang X."/>
            <person name="Huang J."/>
            <person name="Zhang X."/>
            <person name="Sun H."/>
            <person name="Wang H."/>
        </authorList>
    </citation>
    <scope>NUCLEOTIDE SEQUENCE [LARGE SCALE GENOMIC DNA]</scope>
    <source>
        <strain evidence="3">TB1705</strain>
        <tissue evidence="3">Leaf</tissue>
    </source>
</reference>
<dbReference type="Gene3D" id="2.40.50.140">
    <property type="entry name" value="Nucleic acid-binding proteins"/>
    <property type="match status" value="2"/>
</dbReference>
<protein>
    <recommendedName>
        <fullName evidence="2">S1 motif domain-containing protein</fullName>
    </recommendedName>
</protein>
<dbReference type="InterPro" id="IPR003029">
    <property type="entry name" value="S1_domain"/>
</dbReference>
<evidence type="ECO:0000313" key="4">
    <source>
        <dbReference type="Proteomes" id="UP000541444"/>
    </source>
</evidence>
<name>A0A7J7LT47_9MAGN</name>
<feature type="domain" description="S1 motif" evidence="2">
    <location>
        <begin position="178"/>
        <end position="253"/>
    </location>
</feature>
<dbReference type="AlphaFoldDB" id="A0A7J7LT47"/>
<dbReference type="PROSITE" id="PS50126">
    <property type="entry name" value="S1"/>
    <property type="match status" value="2"/>
</dbReference>
<evidence type="ECO:0000256" key="1">
    <source>
        <dbReference type="SAM" id="MobiDB-lite"/>
    </source>
</evidence>
<evidence type="ECO:0000259" key="2">
    <source>
        <dbReference type="PROSITE" id="PS50126"/>
    </source>
</evidence>
<comment type="caution">
    <text evidence="3">The sequence shown here is derived from an EMBL/GenBank/DDBJ whole genome shotgun (WGS) entry which is preliminary data.</text>
</comment>
<sequence length="351" mass="38135">MFSSARVGSLSTTTTTTTTTIPSSVSNPLLGCSVSLSRKSSLLQTLSCTLKVSSVVVATSAEKAEVAREDFSVGREDSSVGTTSEAIRQARKGVDNCIFSHYRWVKQIPIVGLESRKVQAKVGTSLETLTRFRVVGESTTVVAEVTGPAGTVPGVPLVGVFFTRSADWKAARAHKESGAIYQGKIEGFNGGGLLVRFYSLLGFLPYPLLSPSHLCKEPQKTLQEVAKDLVGSLMSVKVIQATEENRKLIFSEKEASWSIFAGQVNVGDVYEARVGSVEDYGAFVHLRFPDGYYHITGLVHVSEVSWDLVQDVRDILNIGDEVKVKVIEIDRSKLDPFHCMGKDETDVTRHG</sequence>
<dbReference type="SMART" id="SM00316">
    <property type="entry name" value="S1"/>
    <property type="match status" value="2"/>
</dbReference>
<dbReference type="PANTHER" id="PTHR47559">
    <property type="entry name" value="OS03G0844900 PROTEIN"/>
    <property type="match status" value="1"/>
</dbReference>
<dbReference type="OrthoDB" id="412781at2759"/>
<keyword evidence="4" id="KW-1185">Reference proteome</keyword>
<feature type="domain" description="S1 motif" evidence="2">
    <location>
        <begin position="267"/>
        <end position="350"/>
    </location>
</feature>
<dbReference type="GO" id="GO:0003676">
    <property type="term" value="F:nucleic acid binding"/>
    <property type="evidence" value="ECO:0007669"/>
    <property type="project" value="InterPro"/>
</dbReference>
<proteinExistence type="predicted"/>
<accession>A0A7J7LT47</accession>
<dbReference type="EMBL" id="JACGCM010002027">
    <property type="protein sequence ID" value="KAF6145836.1"/>
    <property type="molecule type" value="Genomic_DNA"/>
</dbReference>
<dbReference type="Proteomes" id="UP000541444">
    <property type="component" value="Unassembled WGS sequence"/>
</dbReference>
<dbReference type="InterPro" id="IPR012340">
    <property type="entry name" value="NA-bd_OB-fold"/>
</dbReference>
<dbReference type="InterPro" id="IPR052757">
    <property type="entry name" value="Ribosomal_protein_S1"/>
</dbReference>
<dbReference type="PANTHER" id="PTHR47559:SF1">
    <property type="entry name" value="OS03G0844900 PROTEIN"/>
    <property type="match status" value="1"/>
</dbReference>
<gene>
    <name evidence="3" type="ORF">GIB67_028831</name>
</gene>
<organism evidence="3 4">
    <name type="scientific">Kingdonia uniflora</name>
    <dbReference type="NCBI Taxonomy" id="39325"/>
    <lineage>
        <taxon>Eukaryota</taxon>
        <taxon>Viridiplantae</taxon>
        <taxon>Streptophyta</taxon>
        <taxon>Embryophyta</taxon>
        <taxon>Tracheophyta</taxon>
        <taxon>Spermatophyta</taxon>
        <taxon>Magnoliopsida</taxon>
        <taxon>Ranunculales</taxon>
        <taxon>Circaeasteraceae</taxon>
        <taxon>Kingdonia</taxon>
    </lineage>
</organism>
<dbReference type="SUPFAM" id="SSF50249">
    <property type="entry name" value="Nucleic acid-binding proteins"/>
    <property type="match status" value="2"/>
</dbReference>
<feature type="region of interest" description="Disordered" evidence="1">
    <location>
        <begin position="1"/>
        <end position="20"/>
    </location>
</feature>
<dbReference type="Pfam" id="PF00575">
    <property type="entry name" value="S1"/>
    <property type="match status" value="1"/>
</dbReference>
<evidence type="ECO:0000313" key="3">
    <source>
        <dbReference type="EMBL" id="KAF6145836.1"/>
    </source>
</evidence>